<sequence>MDDDEDIYTEMHDVSAGPGNQVVADNQSDRESPNGQAMFEATGTNSGQKEATTELDRRHRTETENLSTFFRNIGAISTLDSGFTFALIVSTLQDAAQVSSAHRFDASTVIIFIAISWLLFTIALIAGIFPTLFVMKKDE</sequence>
<comment type="caution">
    <text evidence="3">The sequence shown here is derived from an EMBL/GenBank/DDBJ whole genome shotgun (WGS) entry which is preliminary data.</text>
</comment>
<reference evidence="3" key="1">
    <citation type="submission" date="2023-06" db="EMBL/GenBank/DDBJ databases">
        <title>Genome-scale phylogeny and comparative genomics of the fungal order Sordariales.</title>
        <authorList>
            <consortium name="Lawrence Berkeley National Laboratory"/>
            <person name="Hensen N."/>
            <person name="Bonometti L."/>
            <person name="Westerberg I."/>
            <person name="Brannstrom I.O."/>
            <person name="Guillou S."/>
            <person name="Cros-Aarteil S."/>
            <person name="Calhoun S."/>
            <person name="Haridas S."/>
            <person name="Kuo A."/>
            <person name="Mondo S."/>
            <person name="Pangilinan J."/>
            <person name="Riley R."/>
            <person name="Labutti K."/>
            <person name="Andreopoulos B."/>
            <person name="Lipzen A."/>
            <person name="Chen C."/>
            <person name="Yanf M."/>
            <person name="Daum C."/>
            <person name="Ng V."/>
            <person name="Clum A."/>
            <person name="Steindorff A."/>
            <person name="Ohm R."/>
            <person name="Martin F."/>
            <person name="Silar P."/>
            <person name="Natvig D."/>
            <person name="Lalanne C."/>
            <person name="Gautier V."/>
            <person name="Ament-Velasquez S.L."/>
            <person name="Kruys A."/>
            <person name="Hutchinson M.I."/>
            <person name="Powell A.J."/>
            <person name="Barry K."/>
            <person name="Miller A.N."/>
            <person name="Grigoriev I.V."/>
            <person name="Debuchy R."/>
            <person name="Gladieux P."/>
            <person name="Thoren M.H."/>
            <person name="Johannesson H."/>
        </authorList>
    </citation>
    <scope>NUCLEOTIDE SEQUENCE</scope>
    <source>
        <strain evidence="3">CBS 606.72</strain>
    </source>
</reference>
<keyword evidence="4" id="KW-1185">Reference proteome</keyword>
<feature type="compositionally biased region" description="Basic and acidic residues" evidence="1">
    <location>
        <begin position="51"/>
        <end position="60"/>
    </location>
</feature>
<keyword evidence="2" id="KW-1133">Transmembrane helix</keyword>
<dbReference type="AlphaFoldDB" id="A0AA40BZX4"/>
<evidence type="ECO:0000313" key="4">
    <source>
        <dbReference type="Proteomes" id="UP001175000"/>
    </source>
</evidence>
<feature type="transmembrane region" description="Helical" evidence="2">
    <location>
        <begin position="109"/>
        <end position="135"/>
    </location>
</feature>
<proteinExistence type="predicted"/>
<accession>A0AA40BZX4</accession>
<keyword evidence="2" id="KW-0472">Membrane</keyword>
<dbReference type="EMBL" id="JAULSU010000004">
    <property type="protein sequence ID" value="KAK0619553.1"/>
    <property type="molecule type" value="Genomic_DNA"/>
</dbReference>
<evidence type="ECO:0000256" key="1">
    <source>
        <dbReference type="SAM" id="MobiDB-lite"/>
    </source>
</evidence>
<evidence type="ECO:0000313" key="3">
    <source>
        <dbReference type="EMBL" id="KAK0619553.1"/>
    </source>
</evidence>
<feature type="region of interest" description="Disordered" evidence="1">
    <location>
        <begin position="1"/>
        <end position="60"/>
    </location>
</feature>
<feature type="transmembrane region" description="Helical" evidence="2">
    <location>
        <begin position="69"/>
        <end position="89"/>
    </location>
</feature>
<gene>
    <name evidence="3" type="ORF">B0T14DRAFT_566393</name>
</gene>
<dbReference type="Proteomes" id="UP001175000">
    <property type="component" value="Unassembled WGS sequence"/>
</dbReference>
<name>A0AA40BZX4_9PEZI</name>
<evidence type="ECO:0000256" key="2">
    <source>
        <dbReference type="SAM" id="Phobius"/>
    </source>
</evidence>
<protein>
    <submittedName>
        <fullName evidence="3">Uncharacterized protein</fullName>
    </submittedName>
</protein>
<keyword evidence="2" id="KW-0812">Transmembrane</keyword>
<organism evidence="3 4">
    <name type="scientific">Immersiella caudata</name>
    <dbReference type="NCBI Taxonomy" id="314043"/>
    <lineage>
        <taxon>Eukaryota</taxon>
        <taxon>Fungi</taxon>
        <taxon>Dikarya</taxon>
        <taxon>Ascomycota</taxon>
        <taxon>Pezizomycotina</taxon>
        <taxon>Sordariomycetes</taxon>
        <taxon>Sordariomycetidae</taxon>
        <taxon>Sordariales</taxon>
        <taxon>Lasiosphaeriaceae</taxon>
        <taxon>Immersiella</taxon>
    </lineage>
</organism>